<dbReference type="AlphaFoldDB" id="A0A182XSE4"/>
<dbReference type="EnsemblMetazoa" id="AQUA014757-RA">
    <property type="protein sequence ID" value="AQUA014757-PA"/>
    <property type="gene ID" value="AQUA014757"/>
</dbReference>
<keyword evidence="2" id="KW-1185">Reference proteome</keyword>
<accession>A0A182XSE4</accession>
<organism evidence="1 2">
    <name type="scientific">Anopheles quadriannulatus</name>
    <name type="common">Mosquito</name>
    <dbReference type="NCBI Taxonomy" id="34691"/>
    <lineage>
        <taxon>Eukaryota</taxon>
        <taxon>Metazoa</taxon>
        <taxon>Ecdysozoa</taxon>
        <taxon>Arthropoda</taxon>
        <taxon>Hexapoda</taxon>
        <taxon>Insecta</taxon>
        <taxon>Pterygota</taxon>
        <taxon>Neoptera</taxon>
        <taxon>Endopterygota</taxon>
        <taxon>Diptera</taxon>
        <taxon>Nematocera</taxon>
        <taxon>Culicoidea</taxon>
        <taxon>Culicidae</taxon>
        <taxon>Anophelinae</taxon>
        <taxon>Anopheles</taxon>
    </lineage>
</organism>
<reference evidence="1" key="1">
    <citation type="submission" date="2020-05" db="UniProtKB">
        <authorList>
            <consortium name="EnsemblMetazoa"/>
        </authorList>
    </citation>
    <scope>IDENTIFICATION</scope>
    <source>
        <strain evidence="1">SANGQUA</strain>
    </source>
</reference>
<evidence type="ECO:0000313" key="1">
    <source>
        <dbReference type="EnsemblMetazoa" id="AQUA014757-PA"/>
    </source>
</evidence>
<name>A0A182XSE4_ANOQN</name>
<dbReference type="VEuPathDB" id="VectorBase:AQUA014757"/>
<protein>
    <submittedName>
        <fullName evidence="1">Uncharacterized protein</fullName>
    </submittedName>
</protein>
<sequence>MPVLGMSNDLYDLQLLRELIIGGVEKIQVPKACHIWCILLSIFNTVRRS</sequence>
<proteinExistence type="predicted"/>
<dbReference type="Proteomes" id="UP000076407">
    <property type="component" value="Unassembled WGS sequence"/>
</dbReference>
<evidence type="ECO:0000313" key="2">
    <source>
        <dbReference type="Proteomes" id="UP000076407"/>
    </source>
</evidence>